<dbReference type="EMBL" id="JAPDHW010000004">
    <property type="protein sequence ID" value="MCW3168323.1"/>
    <property type="molecule type" value="Genomic_DNA"/>
</dbReference>
<reference evidence="1" key="1">
    <citation type="submission" date="2022-10" db="EMBL/GenBank/DDBJ databases">
        <title>Chryseobacterium babae sp. nov. isolated from the gut of the beetle Oryctes rhinoceros, and Chryseobacterium kimseyorum sp. nov., isolated from a stick insect rearing cage.</title>
        <authorList>
            <person name="Shelomi M."/>
            <person name="Han C.-J."/>
            <person name="Chen W.-M."/>
            <person name="Chen H.-K."/>
            <person name="Liaw S.-J."/>
            <person name="Muhle E."/>
            <person name="Clermont D."/>
        </authorList>
    </citation>
    <scope>NUCLEOTIDE SEQUENCE</scope>
    <source>
        <strain evidence="1">09-1422</strain>
    </source>
</reference>
<name>A0ABT3HXC7_9FLAO</name>
<evidence type="ECO:0000313" key="1">
    <source>
        <dbReference type="EMBL" id="MCW3168323.1"/>
    </source>
</evidence>
<protein>
    <submittedName>
        <fullName evidence="1">Uncharacterized protein</fullName>
    </submittedName>
</protein>
<keyword evidence="2" id="KW-1185">Reference proteome</keyword>
<dbReference type="Proteomes" id="UP001163731">
    <property type="component" value="Unassembled WGS sequence"/>
</dbReference>
<organism evidence="1 2">
    <name type="scientific">Chryseobacterium kimseyorum</name>
    <dbReference type="NCBI Taxonomy" id="2984028"/>
    <lineage>
        <taxon>Bacteria</taxon>
        <taxon>Pseudomonadati</taxon>
        <taxon>Bacteroidota</taxon>
        <taxon>Flavobacteriia</taxon>
        <taxon>Flavobacteriales</taxon>
        <taxon>Weeksellaceae</taxon>
        <taxon>Chryseobacterium group</taxon>
        <taxon>Chryseobacterium</taxon>
    </lineage>
</organism>
<gene>
    <name evidence="1" type="ORF">OMO38_07265</name>
</gene>
<sequence length="104" mass="12104">MKIIDFESKSWFFLSDNTDYYIDVSCNLSFVGFNMLIRLESLELNEYHSRGSVYLRSLAKDIQQLALSKYSERNIKGPAERLANEAVIKFLEEGRNTDINNQNI</sequence>
<proteinExistence type="predicted"/>
<evidence type="ECO:0000313" key="2">
    <source>
        <dbReference type="Proteomes" id="UP001163731"/>
    </source>
</evidence>
<dbReference type="RefSeq" id="WP_264749539.1">
    <property type="nucleotide sequence ID" value="NZ_JAPDHW010000004.1"/>
</dbReference>
<accession>A0ABT3HXC7</accession>
<comment type="caution">
    <text evidence="1">The sequence shown here is derived from an EMBL/GenBank/DDBJ whole genome shotgun (WGS) entry which is preliminary data.</text>
</comment>